<name>A0A1V0A8V1_9ACTN</name>
<reference evidence="3" key="1">
    <citation type="journal article" date="2017" name="Med. Chem. Commun.">
        <title>Nonomuraea sp. ATCC 55076 harbours the largest actinomycete chromosome to date and the kistamicin biosynthetic gene cluster.</title>
        <authorList>
            <person name="Nazari B."/>
            <person name="Forneris C.C."/>
            <person name="Gibson M.I."/>
            <person name="Moon K."/>
            <person name="Schramma K.R."/>
            <person name="Seyedsayamdost M.R."/>
        </authorList>
    </citation>
    <scope>NUCLEOTIDE SEQUENCE [LARGE SCALE GENOMIC DNA]</scope>
    <source>
        <strain evidence="3">ATCC 55076</strain>
    </source>
</reference>
<organism evidence="2 3">
    <name type="scientific">[Actinomadura] parvosata subsp. kistnae</name>
    <dbReference type="NCBI Taxonomy" id="1909395"/>
    <lineage>
        <taxon>Bacteria</taxon>
        <taxon>Bacillati</taxon>
        <taxon>Actinomycetota</taxon>
        <taxon>Actinomycetes</taxon>
        <taxon>Streptosporangiales</taxon>
        <taxon>Streptosporangiaceae</taxon>
        <taxon>Nonomuraea</taxon>
    </lineage>
</organism>
<keyword evidence="1" id="KW-0472">Membrane</keyword>
<dbReference type="InterPro" id="IPR011047">
    <property type="entry name" value="Quinoprotein_ADH-like_sf"/>
</dbReference>
<evidence type="ECO:0000256" key="1">
    <source>
        <dbReference type="SAM" id="Phobius"/>
    </source>
</evidence>
<gene>
    <name evidence="2" type="ORF">BKM31_39000</name>
</gene>
<accession>A0A1V0A8V1</accession>
<evidence type="ECO:0000313" key="3">
    <source>
        <dbReference type="Proteomes" id="UP000190797"/>
    </source>
</evidence>
<evidence type="ECO:0000313" key="2">
    <source>
        <dbReference type="EMBL" id="AQZ66644.1"/>
    </source>
</evidence>
<evidence type="ECO:0008006" key="4">
    <source>
        <dbReference type="Google" id="ProtNLM"/>
    </source>
</evidence>
<dbReference type="Proteomes" id="UP000190797">
    <property type="component" value="Chromosome"/>
</dbReference>
<dbReference type="KEGG" id="noa:BKM31_39000"/>
<dbReference type="SUPFAM" id="SSF50998">
    <property type="entry name" value="Quinoprotein alcohol dehydrogenase-like"/>
    <property type="match status" value="1"/>
</dbReference>
<feature type="transmembrane region" description="Helical" evidence="1">
    <location>
        <begin position="42"/>
        <end position="63"/>
    </location>
</feature>
<keyword evidence="3" id="KW-1185">Reference proteome</keyword>
<keyword evidence="1" id="KW-0812">Transmembrane</keyword>
<dbReference type="RefSeq" id="WP_080042924.1">
    <property type="nucleotide sequence ID" value="NZ_CP017717.1"/>
</dbReference>
<dbReference type="AlphaFoldDB" id="A0A1V0A8V1"/>
<proteinExistence type="predicted"/>
<keyword evidence="1" id="KW-1133">Transmembrane helix</keyword>
<dbReference type="OrthoDB" id="5189326at2"/>
<dbReference type="EMBL" id="CP017717">
    <property type="protein sequence ID" value="AQZ66644.1"/>
    <property type="molecule type" value="Genomic_DNA"/>
</dbReference>
<protein>
    <recommendedName>
        <fullName evidence="4">WD40 repeat domain-containing protein</fullName>
    </recommendedName>
</protein>
<sequence length="413" mass="43818">MNDLEDTLRRTLGSASQNAPRMPSGLPAHLESGYRRRRRRGFAQAVLAAAAVAVVAGGTVTVLRHGDVTAAVPSTSREAATDTPRAPEVSAWPLPAPVEQVWPDAVRKVPARGPGGAKLMPQAFIDDRTVLVTTWSGFEKTNALYAYDLGTGDLRKVADVPIPTGTVTFASDFTVGAGLVTWWTGTKDHRVHLWTAPLTGGEATTIADVEVRGGDGAGLDALAIAADRIVFSLVEGGVFTLPTTGGTPQAVPGSEGQHLLAWPWIGSPGIYSANDGSRFTTITNVETGETSAAVKGPGDRNLNCGVRLCTGTRDEQDKTFYRLRDGLEEKELPVNGLMPDGLARERFLVAPIMAEQAGRIVVLYDVTTGRSADLLVRADKKGALQLPGVARDGRLLSYQLGDDLYLIDLAKIT</sequence>